<proteinExistence type="predicted"/>
<name>A0ABN7PKZ9_TIMPD</name>
<protein>
    <submittedName>
        <fullName evidence="2">Uncharacterized protein</fullName>
    </submittedName>
</protein>
<gene>
    <name evidence="2" type="ORF">TPAB3V08_LOCUS13106</name>
</gene>
<dbReference type="Proteomes" id="UP001153148">
    <property type="component" value="Unassembled WGS sequence"/>
</dbReference>
<organism evidence="2 3">
    <name type="scientific">Timema podura</name>
    <name type="common">Walking stick</name>
    <dbReference type="NCBI Taxonomy" id="61482"/>
    <lineage>
        <taxon>Eukaryota</taxon>
        <taxon>Metazoa</taxon>
        <taxon>Ecdysozoa</taxon>
        <taxon>Arthropoda</taxon>
        <taxon>Hexapoda</taxon>
        <taxon>Insecta</taxon>
        <taxon>Pterygota</taxon>
        <taxon>Neoptera</taxon>
        <taxon>Polyneoptera</taxon>
        <taxon>Phasmatodea</taxon>
        <taxon>Timematodea</taxon>
        <taxon>Timematoidea</taxon>
        <taxon>Timematidae</taxon>
        <taxon>Timema</taxon>
    </lineage>
</organism>
<evidence type="ECO:0000313" key="3">
    <source>
        <dbReference type="Proteomes" id="UP001153148"/>
    </source>
</evidence>
<keyword evidence="3" id="KW-1185">Reference proteome</keyword>
<sequence>MAGHKKVCMRQHPQLTGETACQSPEEHIDIMARHKKGCLKELEHWIKQESLVPRGYRNRDRGLPGQSVMVVCTLFTLNGSKSILAGYTKEGP</sequence>
<accession>A0ABN7PKZ9</accession>
<comment type="caution">
    <text evidence="2">The sequence shown here is derived from an EMBL/GenBank/DDBJ whole genome shotgun (WGS) entry which is preliminary data.</text>
</comment>
<evidence type="ECO:0000313" key="2">
    <source>
        <dbReference type="EMBL" id="CAG2066163.1"/>
    </source>
</evidence>
<evidence type="ECO:0000256" key="1">
    <source>
        <dbReference type="SAM" id="MobiDB-lite"/>
    </source>
</evidence>
<reference evidence="2" key="1">
    <citation type="submission" date="2021-03" db="EMBL/GenBank/DDBJ databases">
        <authorList>
            <person name="Tran Van P."/>
        </authorList>
    </citation>
    <scope>NUCLEOTIDE SEQUENCE</scope>
</reference>
<feature type="region of interest" description="Disordered" evidence="1">
    <location>
        <begin position="1"/>
        <end position="20"/>
    </location>
</feature>
<dbReference type="EMBL" id="CAJPIN010051048">
    <property type="protein sequence ID" value="CAG2066163.1"/>
    <property type="molecule type" value="Genomic_DNA"/>
</dbReference>